<evidence type="ECO:0000256" key="2">
    <source>
        <dbReference type="PROSITE-ProRule" id="PRU00335"/>
    </source>
</evidence>
<dbReference type="PANTHER" id="PTHR30055">
    <property type="entry name" value="HTH-TYPE TRANSCRIPTIONAL REGULATOR RUTR"/>
    <property type="match status" value="1"/>
</dbReference>
<dbReference type="Pfam" id="PF17939">
    <property type="entry name" value="TetR_C_30"/>
    <property type="match status" value="1"/>
</dbReference>
<organism evidence="4 5">
    <name type="scientific">Candidatus Desulfobia pelagia</name>
    <dbReference type="NCBI Taxonomy" id="2841692"/>
    <lineage>
        <taxon>Bacteria</taxon>
        <taxon>Pseudomonadati</taxon>
        <taxon>Thermodesulfobacteriota</taxon>
        <taxon>Desulfobulbia</taxon>
        <taxon>Desulfobulbales</taxon>
        <taxon>Desulfobulbaceae</taxon>
        <taxon>Candidatus Desulfobia</taxon>
    </lineage>
</organism>
<dbReference type="GO" id="GO:0003700">
    <property type="term" value="F:DNA-binding transcription factor activity"/>
    <property type="evidence" value="ECO:0007669"/>
    <property type="project" value="TreeGrafter"/>
</dbReference>
<dbReference type="SUPFAM" id="SSF46689">
    <property type="entry name" value="Homeodomain-like"/>
    <property type="match status" value="1"/>
</dbReference>
<dbReference type="AlphaFoldDB" id="A0A8J6TEK5"/>
<feature type="domain" description="HTH tetR-type" evidence="3">
    <location>
        <begin position="4"/>
        <end position="64"/>
    </location>
</feature>
<evidence type="ECO:0000313" key="5">
    <source>
        <dbReference type="Proteomes" id="UP000614424"/>
    </source>
</evidence>
<dbReference type="Gene3D" id="1.10.357.10">
    <property type="entry name" value="Tetracycline Repressor, domain 2"/>
    <property type="match status" value="1"/>
</dbReference>
<dbReference type="InterPro" id="IPR041586">
    <property type="entry name" value="PsrA_TetR_C"/>
</dbReference>
<dbReference type="InterPro" id="IPR009057">
    <property type="entry name" value="Homeodomain-like_sf"/>
</dbReference>
<dbReference type="InterPro" id="IPR001647">
    <property type="entry name" value="HTH_TetR"/>
</dbReference>
<dbReference type="PROSITE" id="PS01081">
    <property type="entry name" value="HTH_TETR_1"/>
    <property type="match status" value="1"/>
</dbReference>
<dbReference type="PROSITE" id="PS50977">
    <property type="entry name" value="HTH_TETR_2"/>
    <property type="match status" value="1"/>
</dbReference>
<name>A0A8J6TEK5_9BACT</name>
<dbReference type="EMBL" id="JACNJZ010000039">
    <property type="protein sequence ID" value="MBC8316520.1"/>
    <property type="molecule type" value="Genomic_DNA"/>
</dbReference>
<dbReference type="PANTHER" id="PTHR30055:SF235">
    <property type="entry name" value="TRANSCRIPTIONAL REGULATORY PROTEIN"/>
    <property type="match status" value="1"/>
</dbReference>
<dbReference type="Proteomes" id="UP000614424">
    <property type="component" value="Unassembled WGS sequence"/>
</dbReference>
<protein>
    <submittedName>
        <fullName evidence="4">TetR/AcrR family transcriptional regulator</fullName>
    </submittedName>
</protein>
<proteinExistence type="predicted"/>
<evidence type="ECO:0000259" key="3">
    <source>
        <dbReference type="PROSITE" id="PS50977"/>
    </source>
</evidence>
<feature type="DNA-binding region" description="H-T-H motif" evidence="2">
    <location>
        <begin position="27"/>
        <end position="46"/>
    </location>
</feature>
<sequence length="211" mass="23967">MTQTDTRQRIIDAAEQLFAEKGFNNTTMRAITGMADVNLAAVNYHFGSKESLLQEVFERHILPLNKERRRRLEAVRAATMIKKEPLKVREVLTAFISPTLKLRDAGPSARNFLSLVGRSLSDADDTPRRIFFTNMRPIFELLFDMMCEALPETPPGHVCWRLRFALSSMGQVLIGTDFTSALFPQADAHQTTQQIEELLLDFIIPGMEESH</sequence>
<dbReference type="Pfam" id="PF00440">
    <property type="entry name" value="TetR_N"/>
    <property type="match status" value="1"/>
</dbReference>
<evidence type="ECO:0000256" key="1">
    <source>
        <dbReference type="ARBA" id="ARBA00023125"/>
    </source>
</evidence>
<dbReference type="SUPFAM" id="SSF48498">
    <property type="entry name" value="Tetracyclin repressor-like, C-terminal domain"/>
    <property type="match status" value="1"/>
</dbReference>
<dbReference type="InterPro" id="IPR023772">
    <property type="entry name" value="DNA-bd_HTH_TetR-type_CS"/>
</dbReference>
<dbReference type="InterPro" id="IPR036271">
    <property type="entry name" value="Tet_transcr_reg_TetR-rel_C_sf"/>
</dbReference>
<accession>A0A8J6TEK5</accession>
<keyword evidence="1 2" id="KW-0238">DNA-binding</keyword>
<evidence type="ECO:0000313" key="4">
    <source>
        <dbReference type="EMBL" id="MBC8316520.1"/>
    </source>
</evidence>
<comment type="caution">
    <text evidence="4">The sequence shown here is derived from an EMBL/GenBank/DDBJ whole genome shotgun (WGS) entry which is preliminary data.</text>
</comment>
<dbReference type="GO" id="GO:0000976">
    <property type="term" value="F:transcription cis-regulatory region binding"/>
    <property type="evidence" value="ECO:0007669"/>
    <property type="project" value="TreeGrafter"/>
</dbReference>
<dbReference type="PRINTS" id="PR00455">
    <property type="entry name" value="HTHTETR"/>
</dbReference>
<reference evidence="4 5" key="1">
    <citation type="submission" date="2020-08" db="EMBL/GenBank/DDBJ databases">
        <title>Bridging the membrane lipid divide: bacteria of the FCB group superphylum have the potential to synthesize archaeal ether lipids.</title>
        <authorList>
            <person name="Villanueva L."/>
            <person name="Von Meijenfeldt F.A.B."/>
            <person name="Westbye A.B."/>
            <person name="Yadav S."/>
            <person name="Hopmans E.C."/>
            <person name="Dutilh B.E."/>
            <person name="Sinninghe Damste J.S."/>
        </authorList>
    </citation>
    <scope>NUCLEOTIDE SEQUENCE [LARGE SCALE GENOMIC DNA]</scope>
    <source>
        <strain evidence="4">NIOZ-UU47</strain>
    </source>
</reference>
<dbReference type="InterPro" id="IPR050109">
    <property type="entry name" value="HTH-type_TetR-like_transc_reg"/>
</dbReference>
<gene>
    <name evidence="4" type="ORF">H8E41_01345</name>
</gene>